<dbReference type="SMART" id="SM00028">
    <property type="entry name" value="TPR"/>
    <property type="match status" value="3"/>
</dbReference>
<dbReference type="PRINTS" id="PR00301">
    <property type="entry name" value="HEATSHOCK70"/>
</dbReference>
<dbReference type="SUPFAM" id="SSF48452">
    <property type="entry name" value="TPR-like"/>
    <property type="match status" value="1"/>
</dbReference>
<feature type="repeat" description="TPR" evidence="4">
    <location>
        <begin position="8"/>
        <end position="41"/>
    </location>
</feature>
<dbReference type="Gene3D" id="3.90.640.10">
    <property type="entry name" value="Actin, Chain A, domain 4"/>
    <property type="match status" value="1"/>
</dbReference>
<dbReference type="GO" id="GO:0005524">
    <property type="term" value="F:ATP binding"/>
    <property type="evidence" value="ECO:0007669"/>
    <property type="project" value="UniProtKB-KW"/>
</dbReference>
<name>A0AA51YE70_EUGGR</name>
<dbReference type="InterPro" id="IPR011990">
    <property type="entry name" value="TPR-like_helical_dom_sf"/>
</dbReference>
<evidence type="ECO:0000256" key="4">
    <source>
        <dbReference type="PROSITE-ProRule" id="PRU00339"/>
    </source>
</evidence>
<dbReference type="CDD" id="cd24028">
    <property type="entry name" value="ASKHA_NBD_HSP70_HSPA1-like"/>
    <property type="match status" value="1"/>
</dbReference>
<dbReference type="Gene3D" id="1.25.40.10">
    <property type="entry name" value="Tetratricopeptide repeat domain"/>
    <property type="match status" value="1"/>
</dbReference>
<dbReference type="Pfam" id="PF00012">
    <property type="entry name" value="HSP70"/>
    <property type="match status" value="1"/>
</dbReference>
<dbReference type="EMBL" id="OQ397587">
    <property type="protein sequence ID" value="WMV69919.1"/>
    <property type="molecule type" value="mRNA"/>
</dbReference>
<comment type="similarity">
    <text evidence="1 5">Belongs to the heat shock protein 70 family.</text>
</comment>
<dbReference type="Gene3D" id="3.30.420.40">
    <property type="match status" value="2"/>
</dbReference>
<dbReference type="PROSITE" id="PS00297">
    <property type="entry name" value="HSP70_1"/>
    <property type="match status" value="1"/>
</dbReference>
<dbReference type="SUPFAM" id="SSF53067">
    <property type="entry name" value="Actin-like ATPase domain"/>
    <property type="match status" value="2"/>
</dbReference>
<dbReference type="PROSITE" id="PS00329">
    <property type="entry name" value="HSP70_2"/>
    <property type="match status" value="1"/>
</dbReference>
<keyword evidence="6" id="KW-0346">Stress response</keyword>
<gene>
    <name evidence="6" type="primary">HSPA-4</name>
</gene>
<dbReference type="GO" id="GO:0140662">
    <property type="term" value="F:ATP-dependent protein folding chaperone"/>
    <property type="evidence" value="ECO:0007669"/>
    <property type="project" value="InterPro"/>
</dbReference>
<dbReference type="InterPro" id="IPR029047">
    <property type="entry name" value="HSP70_peptide-bd_sf"/>
</dbReference>
<feature type="repeat" description="TPR" evidence="4">
    <location>
        <begin position="76"/>
        <end position="109"/>
    </location>
</feature>
<dbReference type="InterPro" id="IPR043129">
    <property type="entry name" value="ATPase_NBD"/>
</dbReference>
<evidence type="ECO:0000256" key="3">
    <source>
        <dbReference type="ARBA" id="ARBA00022840"/>
    </source>
</evidence>
<dbReference type="Gene3D" id="2.60.34.10">
    <property type="entry name" value="Substrate Binding Domain Of DNAk, Chain A, domain 1"/>
    <property type="match status" value="1"/>
</dbReference>
<dbReference type="FunFam" id="3.90.640.10:FF:000010">
    <property type="entry name" value="heat shock 70 kDa protein 14"/>
    <property type="match status" value="1"/>
</dbReference>
<dbReference type="InterPro" id="IPR019734">
    <property type="entry name" value="TPR_rpt"/>
</dbReference>
<protein>
    <submittedName>
        <fullName evidence="6">Heat shock 70 kDa protein</fullName>
    </submittedName>
</protein>
<dbReference type="AlphaFoldDB" id="A0AA51YE70"/>
<reference evidence="6" key="1">
    <citation type="journal article" date="2023" name="Acta Biochim. Biophys. Sin.">
        <title>Transcriptomic and genomic identification of spliceosomal genes from Euglena gracilis.</title>
        <authorList>
            <person name="Gao P."/>
            <person name="Zhong Y."/>
            <person name="Sun C."/>
        </authorList>
    </citation>
    <scope>NUCLEOTIDE SEQUENCE</scope>
</reference>
<keyword evidence="3 5" id="KW-0067">ATP-binding</keyword>
<dbReference type="PANTHER" id="PTHR19375">
    <property type="entry name" value="HEAT SHOCK PROTEIN 70KDA"/>
    <property type="match status" value="1"/>
</dbReference>
<dbReference type="SUPFAM" id="SSF100920">
    <property type="entry name" value="Heat shock protein 70kD (HSP70), peptide-binding domain"/>
    <property type="match status" value="1"/>
</dbReference>
<organism evidence="6">
    <name type="scientific">Euglena gracilis</name>
    <dbReference type="NCBI Taxonomy" id="3039"/>
    <lineage>
        <taxon>Eukaryota</taxon>
        <taxon>Discoba</taxon>
        <taxon>Euglenozoa</taxon>
        <taxon>Euglenida</taxon>
        <taxon>Spirocuta</taxon>
        <taxon>Euglenophyceae</taxon>
        <taxon>Euglenales</taxon>
        <taxon>Euglenaceae</taxon>
        <taxon>Euglena</taxon>
    </lineage>
</organism>
<evidence type="ECO:0000256" key="5">
    <source>
        <dbReference type="RuleBase" id="RU003322"/>
    </source>
</evidence>
<dbReference type="FunFam" id="2.60.34.10:FF:000023">
    <property type="entry name" value="70 kDa heat shock cognate protein"/>
    <property type="match status" value="1"/>
</dbReference>
<keyword evidence="4" id="KW-0802">TPR repeat</keyword>
<dbReference type="PROSITE" id="PS50005">
    <property type="entry name" value="TPR"/>
    <property type="match status" value="2"/>
</dbReference>
<evidence type="ECO:0000256" key="2">
    <source>
        <dbReference type="ARBA" id="ARBA00022741"/>
    </source>
</evidence>
<dbReference type="InterPro" id="IPR018181">
    <property type="entry name" value="Heat_shock_70_CS"/>
</dbReference>
<dbReference type="FunFam" id="3.30.420.40:FF:000004">
    <property type="entry name" value="Molecular chaperone DnaK"/>
    <property type="match status" value="1"/>
</dbReference>
<proteinExistence type="evidence at transcript level"/>
<evidence type="ECO:0000313" key="6">
    <source>
        <dbReference type="EMBL" id="WMV69919.1"/>
    </source>
</evidence>
<dbReference type="InterPro" id="IPR013126">
    <property type="entry name" value="Hsp_70_fam"/>
</dbReference>
<accession>A0AA51YE70</accession>
<keyword evidence="2 5" id="KW-0547">Nucleotide-binding</keyword>
<evidence type="ECO:0000256" key="1">
    <source>
        <dbReference type="ARBA" id="ARBA00007381"/>
    </source>
</evidence>
<sequence>MADTSAKANEAKKLGNAAYTKKDYAAALGHFTEAIRLDPTDHVFYSNRSACRAQLKDVDGALADAQKCVELAPQWAKGYSRLGASYYAAGELRKSLQAYGDGLKLEPGSAVLTEGLVLTQKALAAKASEIAENVRAAQQEIATREATRAAAAAEAQAQGSNAGSNGHTVAEDIIVGIDLGTTFSCVSVWRDGRVQVLPNAVGERTTPSYVAFTEEGERLIGQPAKAQAARNPGRTFYNIKRIIGQGYHEALEEVKRFPFDVKEKDGKPVINIDVEGKPRSFAPEEISAMVLEQMKRTAEANLGFEVKRAVITVPAYFNDAQRRSTQTAAAIAGLKVERIINEPTAAALAYGLDKQTEGLVLVFDLGGGTFDVSLLQIEGGMFKVLATAGDTHLGGEDFDAAMQDHLIGVFKKQNKGKDVIGDNPRACRQLRNACERAKRMLSSAVSADVEITVNGEEYNTSISRATFEKLNGPLFERCLASVKRVLDDAKVSRELVDQVVLVGGSTRIPRVQELLQEYFNGKQLCKSVNPDEAVAYGAAVQGAVLSGVRDKAMNALILVDVCPLTLGIETEGRVFAKVVPRNTSVPCSRTREFTTVEDYQTSVDVRVFEGERSITDGNHLLGEFVISGIERAKRGVPKIDVTFEINVSGLLTVTARDQTTGANAKIAIQNDRGRHSQEDVERMIAEAERLRLVDEQRVREAEQEYAEEDD</sequence>
<dbReference type="PROSITE" id="PS01036">
    <property type="entry name" value="HSP70_3"/>
    <property type="match status" value="1"/>
</dbReference>